<name>F5LAV7_CALTT</name>
<dbReference type="InterPro" id="IPR013078">
    <property type="entry name" value="His_Pase_superF_clade-1"/>
</dbReference>
<feature type="binding site" evidence="2">
    <location>
        <begin position="13"/>
        <end position="20"/>
    </location>
    <ligand>
        <name>substrate</name>
    </ligand>
</feature>
<gene>
    <name evidence="3" type="ORF">CathTA2_3042</name>
    <name evidence="4" type="ORF">HUR95_16565</name>
</gene>
<dbReference type="GO" id="GO:0005737">
    <property type="term" value="C:cytoplasm"/>
    <property type="evidence" value="ECO:0007669"/>
    <property type="project" value="TreeGrafter"/>
</dbReference>
<dbReference type="PANTHER" id="PTHR48100:SF1">
    <property type="entry name" value="HISTIDINE PHOSPHATASE FAMILY PROTEIN-RELATED"/>
    <property type="match status" value="1"/>
</dbReference>
<dbReference type="EMBL" id="AFCE01000165">
    <property type="protein sequence ID" value="EGL81496.1"/>
    <property type="molecule type" value="Genomic_DNA"/>
</dbReference>
<dbReference type="RefSeq" id="WP_007506414.1">
    <property type="nucleotide sequence ID" value="NZ_AFCE01000165.1"/>
</dbReference>
<protein>
    <submittedName>
        <fullName evidence="4">Histidine phosphatase family protein</fullName>
    </submittedName>
    <submittedName>
        <fullName evidence="3">Phosphoglycerate mutase</fullName>
    </submittedName>
</protein>
<feature type="binding site" evidence="2">
    <location>
        <position position="63"/>
    </location>
    <ligand>
        <name>substrate</name>
    </ligand>
</feature>
<dbReference type="AlphaFoldDB" id="F5LAV7"/>
<dbReference type="SMART" id="SM00855">
    <property type="entry name" value="PGAM"/>
    <property type="match status" value="1"/>
</dbReference>
<feature type="active site" description="Proton donor/acceptor" evidence="1">
    <location>
        <position position="87"/>
    </location>
</feature>
<dbReference type="Proteomes" id="UP000825179">
    <property type="component" value="Chromosome"/>
</dbReference>
<reference evidence="4 6" key="2">
    <citation type="journal article" date="2020" name="Extremophiles">
        <title>Genomic analysis of Caldalkalibacillus thermarum TA2.A1 reveals aerobic alkaliphilic metabolism and evolutionary hallmarks linking alkaliphilic bacteria and plant life.</title>
        <authorList>
            <person name="de Jong S.I."/>
            <person name="van den Broek M.A."/>
            <person name="Merkel A.Y."/>
            <person name="de la Torre Cortes P."/>
            <person name="Kalamorz F."/>
            <person name="Cook G.M."/>
            <person name="van Loosdrecht M.C.M."/>
            <person name="McMillan D.G.G."/>
        </authorList>
    </citation>
    <scope>NUCLEOTIDE SEQUENCE [LARGE SCALE GENOMIC DNA]</scope>
    <source>
        <strain evidence="4 6">TA2.A1</strain>
    </source>
</reference>
<organism evidence="3 5">
    <name type="scientific">Caldalkalibacillus thermarum (strain TA2.A1)</name>
    <dbReference type="NCBI Taxonomy" id="986075"/>
    <lineage>
        <taxon>Bacteria</taxon>
        <taxon>Bacillati</taxon>
        <taxon>Bacillota</taxon>
        <taxon>Bacilli</taxon>
        <taxon>Bacillales</taxon>
        <taxon>Bacillaceae</taxon>
        <taxon>Caldalkalibacillus</taxon>
    </lineage>
</organism>
<evidence type="ECO:0000313" key="4">
    <source>
        <dbReference type="EMBL" id="QZT33799.1"/>
    </source>
</evidence>
<evidence type="ECO:0000313" key="3">
    <source>
        <dbReference type="EMBL" id="EGL81496.1"/>
    </source>
</evidence>
<reference evidence="3 5" key="1">
    <citation type="journal article" date="2011" name="J. Bacteriol.">
        <title>Draft genome sequence of the thermoalkaliphilic Caldalkalibacillus thermarum strain TA2.A1.</title>
        <authorList>
            <person name="Kalamorz F."/>
            <person name="Keis S."/>
            <person name="McMillan D.G."/>
            <person name="Olsson K."/>
            <person name="Stanton J.A."/>
            <person name="Stockwell P."/>
            <person name="Black M.A."/>
            <person name="Klingeman D.M."/>
            <person name="Land M.L."/>
            <person name="Han C.S."/>
            <person name="Martin S.L."/>
            <person name="Becher S.A."/>
            <person name="Peddie C.J."/>
            <person name="Morgan H.W."/>
            <person name="Matthies D."/>
            <person name="Preiss L."/>
            <person name="Meier T."/>
            <person name="Brown S.D."/>
            <person name="Cook G.M."/>
        </authorList>
    </citation>
    <scope>NUCLEOTIDE SEQUENCE [LARGE SCALE GENOMIC DNA]</scope>
    <source>
        <strain evidence="3 5">TA2.A1</strain>
    </source>
</reference>
<dbReference type="GO" id="GO:0016791">
    <property type="term" value="F:phosphatase activity"/>
    <property type="evidence" value="ECO:0007669"/>
    <property type="project" value="TreeGrafter"/>
</dbReference>
<dbReference type="Pfam" id="PF00300">
    <property type="entry name" value="His_Phos_1"/>
    <property type="match status" value="1"/>
</dbReference>
<dbReference type="EMBL" id="CP082237">
    <property type="protein sequence ID" value="QZT33799.1"/>
    <property type="molecule type" value="Genomic_DNA"/>
</dbReference>
<feature type="active site" description="Tele-phosphohistidine intermediate" evidence="1">
    <location>
        <position position="14"/>
    </location>
</feature>
<sequence length="218" mass="24933">MGTVYAVHLYLVRHGVTEWNRQGRYYGQTDLPCLPHMWHLFDGLKSRLAGLVFDQVYSSDLTRCRQTLDYLAPSVAKSACYDHRLREYHFGAWEGRTHTDLEQDHLYQAWLNDMESVAPSGGEEWAQFKGRIDQWLSEVLTTHHRPVRILTVTHGGVIRYLLSQWGVTSSMWEAPIHTGQAYVLELSREKGGWRCTASWVEPSPASGPLSGHAHKARS</sequence>
<evidence type="ECO:0000313" key="5">
    <source>
        <dbReference type="Proteomes" id="UP000010716"/>
    </source>
</evidence>
<evidence type="ECO:0000256" key="1">
    <source>
        <dbReference type="PIRSR" id="PIRSR613078-1"/>
    </source>
</evidence>
<evidence type="ECO:0000313" key="6">
    <source>
        <dbReference type="Proteomes" id="UP000825179"/>
    </source>
</evidence>
<evidence type="ECO:0000256" key="2">
    <source>
        <dbReference type="PIRSR" id="PIRSR613078-2"/>
    </source>
</evidence>
<dbReference type="InterPro" id="IPR029033">
    <property type="entry name" value="His_PPase_superfam"/>
</dbReference>
<reference evidence="4" key="3">
    <citation type="submission" date="2021-08" db="EMBL/GenBank/DDBJ databases">
        <authorList>
            <person name="de Jong S."/>
            <person name="van den Broek M."/>
            <person name="Merkel A."/>
            <person name="de la Torre Cortes P."/>
            <person name="Kalamorz F."/>
            <person name="Cook G."/>
            <person name="van Loosdrecht M."/>
            <person name="McMillan D."/>
        </authorList>
    </citation>
    <scope>NUCLEOTIDE SEQUENCE</scope>
    <source>
        <strain evidence="4">TA2.A1</strain>
    </source>
</reference>
<dbReference type="OrthoDB" id="9783269at2"/>
<dbReference type="SUPFAM" id="SSF53254">
    <property type="entry name" value="Phosphoglycerate mutase-like"/>
    <property type="match status" value="1"/>
</dbReference>
<accession>F5LAV7</accession>
<keyword evidence="6" id="KW-1185">Reference proteome</keyword>
<dbReference type="CDD" id="cd07067">
    <property type="entry name" value="HP_PGM_like"/>
    <property type="match status" value="1"/>
</dbReference>
<dbReference type="PANTHER" id="PTHR48100">
    <property type="entry name" value="BROAD-SPECIFICITY PHOSPHATASE YOR283W-RELATED"/>
    <property type="match status" value="1"/>
</dbReference>
<dbReference type="KEGG" id="cthu:HUR95_16565"/>
<dbReference type="Gene3D" id="3.40.50.1240">
    <property type="entry name" value="Phosphoglycerate mutase-like"/>
    <property type="match status" value="1"/>
</dbReference>
<dbReference type="eggNOG" id="COG0406">
    <property type="taxonomic scope" value="Bacteria"/>
</dbReference>
<dbReference type="Proteomes" id="UP000010716">
    <property type="component" value="Unassembled WGS sequence"/>
</dbReference>
<dbReference type="InterPro" id="IPR050275">
    <property type="entry name" value="PGM_Phosphatase"/>
</dbReference>
<proteinExistence type="predicted"/>